<keyword evidence="1" id="KW-0812">Transmembrane</keyword>
<evidence type="ECO:0000313" key="2">
    <source>
        <dbReference type="EMBL" id="SVD66156.1"/>
    </source>
</evidence>
<proteinExistence type="predicted"/>
<organism evidence="2">
    <name type="scientific">marine metagenome</name>
    <dbReference type="NCBI Taxonomy" id="408172"/>
    <lineage>
        <taxon>unclassified sequences</taxon>
        <taxon>metagenomes</taxon>
        <taxon>ecological metagenomes</taxon>
    </lineage>
</organism>
<name>A0A382X4Q6_9ZZZZ</name>
<accession>A0A382X4Q6</accession>
<keyword evidence="1" id="KW-1133">Transmembrane helix</keyword>
<sequence>MDPFIKKFLIGFVIIIVIIVGITIWASGRQEDTKYSYSQVENIKTQSVGIR</sequence>
<dbReference type="AlphaFoldDB" id="A0A382X4Q6"/>
<reference evidence="2" key="1">
    <citation type="submission" date="2018-05" db="EMBL/GenBank/DDBJ databases">
        <authorList>
            <person name="Lanie J.A."/>
            <person name="Ng W.-L."/>
            <person name="Kazmierczak K.M."/>
            <person name="Andrzejewski T.M."/>
            <person name="Davidsen T.M."/>
            <person name="Wayne K.J."/>
            <person name="Tettelin H."/>
            <person name="Glass J.I."/>
            <person name="Rusch D."/>
            <person name="Podicherti R."/>
            <person name="Tsui H.-C.T."/>
            <person name="Winkler M.E."/>
        </authorList>
    </citation>
    <scope>NUCLEOTIDE SEQUENCE</scope>
</reference>
<evidence type="ECO:0000256" key="1">
    <source>
        <dbReference type="SAM" id="Phobius"/>
    </source>
</evidence>
<dbReference type="EMBL" id="UINC01165009">
    <property type="protein sequence ID" value="SVD66156.1"/>
    <property type="molecule type" value="Genomic_DNA"/>
</dbReference>
<protein>
    <submittedName>
        <fullName evidence="2">Uncharacterized protein</fullName>
    </submittedName>
</protein>
<feature type="transmembrane region" description="Helical" evidence="1">
    <location>
        <begin position="7"/>
        <end position="28"/>
    </location>
</feature>
<keyword evidence="1" id="KW-0472">Membrane</keyword>
<gene>
    <name evidence="2" type="ORF">METZ01_LOCUS419010</name>
</gene>